<dbReference type="FunFam" id="2.60.120.290:FF:000015">
    <property type="entry name" value="Seizure protein 6 homolog isoform 2"/>
    <property type="match status" value="1"/>
</dbReference>
<dbReference type="Pfam" id="PF00084">
    <property type="entry name" value="Sushi"/>
    <property type="match status" value="5"/>
</dbReference>
<keyword evidence="2" id="KW-1003">Cell membrane</keyword>
<evidence type="ECO:0000256" key="3">
    <source>
        <dbReference type="ARBA" id="ARBA00022659"/>
    </source>
</evidence>
<feature type="domain" description="Sushi" evidence="11">
    <location>
        <begin position="493"/>
        <end position="554"/>
    </location>
</feature>
<evidence type="ECO:0000313" key="13">
    <source>
        <dbReference type="Proteomes" id="UP000694404"/>
    </source>
</evidence>
<dbReference type="InterPro" id="IPR035914">
    <property type="entry name" value="Sperma_CUB_dom_sf"/>
</dbReference>
<dbReference type="SMART" id="SM00042">
    <property type="entry name" value="CUB"/>
    <property type="match status" value="3"/>
</dbReference>
<dbReference type="OMA" id="EIVCHDR"/>
<feature type="domain" description="Sushi" evidence="11">
    <location>
        <begin position="318"/>
        <end position="377"/>
    </location>
</feature>
<dbReference type="InterPro" id="IPR000436">
    <property type="entry name" value="Sushi_SCR_CCP_dom"/>
</dbReference>
<proteinExistence type="predicted"/>
<evidence type="ECO:0000256" key="2">
    <source>
        <dbReference type="ARBA" id="ARBA00022475"/>
    </source>
</evidence>
<keyword evidence="4" id="KW-0677">Repeat</keyword>
<keyword evidence="9" id="KW-0812">Transmembrane</keyword>
<organism evidence="12 13">
    <name type="scientific">Chelonoidis abingdonii</name>
    <name type="common">Abingdon island giant tortoise</name>
    <name type="synonym">Testudo abingdonii</name>
    <dbReference type="NCBI Taxonomy" id="106734"/>
    <lineage>
        <taxon>Eukaryota</taxon>
        <taxon>Metazoa</taxon>
        <taxon>Chordata</taxon>
        <taxon>Craniata</taxon>
        <taxon>Vertebrata</taxon>
        <taxon>Euteleostomi</taxon>
        <taxon>Archelosauria</taxon>
        <taxon>Testudinata</taxon>
        <taxon>Testudines</taxon>
        <taxon>Cryptodira</taxon>
        <taxon>Durocryptodira</taxon>
        <taxon>Testudinoidea</taxon>
        <taxon>Testudinidae</taxon>
        <taxon>Chelonoidis</taxon>
    </lineage>
</organism>
<accession>A0A8C0GMU9</accession>
<evidence type="ECO:0000256" key="8">
    <source>
        <dbReference type="SAM" id="MobiDB-lite"/>
    </source>
</evidence>
<keyword evidence="5 7" id="KW-1015">Disulfide bond</keyword>
<feature type="domain" description="CUB" evidence="10">
    <location>
        <begin position="379"/>
        <end position="490"/>
    </location>
</feature>
<evidence type="ECO:0000259" key="11">
    <source>
        <dbReference type="PROSITE" id="PS50923"/>
    </source>
</evidence>
<dbReference type="CDD" id="cd00041">
    <property type="entry name" value="CUB"/>
    <property type="match status" value="3"/>
</dbReference>
<reference evidence="12" key="1">
    <citation type="submission" date="2025-08" db="UniProtKB">
        <authorList>
            <consortium name="Ensembl"/>
        </authorList>
    </citation>
    <scope>IDENTIFICATION</scope>
</reference>
<evidence type="ECO:0000256" key="1">
    <source>
        <dbReference type="ARBA" id="ARBA00004251"/>
    </source>
</evidence>
<feature type="transmembrane region" description="Helical" evidence="9">
    <location>
        <begin position="881"/>
        <end position="903"/>
    </location>
</feature>
<feature type="disulfide bond" evidence="6">
    <location>
        <begin position="379"/>
        <end position="406"/>
    </location>
</feature>
<dbReference type="AlphaFoldDB" id="A0A8C0GMU9"/>
<feature type="domain" description="CUB" evidence="10">
    <location>
        <begin position="209"/>
        <end position="316"/>
    </location>
</feature>
<feature type="disulfide bond" evidence="7">
    <location>
        <begin position="701"/>
        <end position="728"/>
    </location>
</feature>
<dbReference type="InterPro" id="IPR000859">
    <property type="entry name" value="CUB_dom"/>
</dbReference>
<evidence type="ECO:0000256" key="6">
    <source>
        <dbReference type="PROSITE-ProRule" id="PRU00059"/>
    </source>
</evidence>
<dbReference type="Gene3D" id="2.10.70.10">
    <property type="entry name" value="Complement Module, domain 1"/>
    <property type="match status" value="5"/>
</dbReference>
<keyword evidence="9" id="KW-0472">Membrane</keyword>
<protein>
    <submittedName>
        <fullName evidence="12">Seizure related 6 homolog</fullName>
    </submittedName>
</protein>
<keyword evidence="9" id="KW-1133">Transmembrane helix</keyword>
<dbReference type="FunFam" id="2.10.70.10:FF:000010">
    <property type="entry name" value="Seizure related 6 homolog like"/>
    <property type="match status" value="1"/>
</dbReference>
<evidence type="ECO:0000259" key="10">
    <source>
        <dbReference type="PROSITE" id="PS01180"/>
    </source>
</evidence>
<gene>
    <name evidence="12" type="primary">SEZ6</name>
</gene>
<dbReference type="Ensembl" id="ENSCABT00000012198.1">
    <property type="protein sequence ID" value="ENSCABP00000011143.1"/>
    <property type="gene ID" value="ENSCABG00000008335.1"/>
</dbReference>
<dbReference type="GeneTree" id="ENSGT00940000156995"/>
<comment type="caution">
    <text evidence="7">Lacks conserved residue(s) required for the propagation of feature annotation.</text>
</comment>
<dbReference type="FunFam" id="2.10.70.10:FF:000009">
    <property type="entry name" value="Seizure related 6 homolog like"/>
    <property type="match status" value="1"/>
</dbReference>
<dbReference type="Pfam" id="PF00431">
    <property type="entry name" value="CUB"/>
    <property type="match status" value="2"/>
</dbReference>
<name>A0A8C0GMU9_CHEAB</name>
<feature type="domain" description="CUB" evidence="10">
    <location>
        <begin position="556"/>
        <end position="667"/>
    </location>
</feature>
<evidence type="ECO:0000256" key="9">
    <source>
        <dbReference type="SAM" id="Phobius"/>
    </source>
</evidence>
<dbReference type="PROSITE" id="PS01180">
    <property type="entry name" value="CUB"/>
    <property type="match status" value="3"/>
</dbReference>
<dbReference type="PROSITE" id="PS50923">
    <property type="entry name" value="SUSHI"/>
    <property type="match status" value="5"/>
</dbReference>
<evidence type="ECO:0000313" key="12">
    <source>
        <dbReference type="Ensembl" id="ENSCABP00000011143.1"/>
    </source>
</evidence>
<feature type="domain" description="Sushi" evidence="11">
    <location>
        <begin position="797"/>
        <end position="858"/>
    </location>
</feature>
<dbReference type="SUPFAM" id="SSF57535">
    <property type="entry name" value="Complement control module/SCR domain"/>
    <property type="match status" value="5"/>
</dbReference>
<dbReference type="SUPFAM" id="SSF49854">
    <property type="entry name" value="Spermadhesin, CUB domain"/>
    <property type="match status" value="3"/>
</dbReference>
<sequence>MFSATSLLLPDFALEEPNLVGQKAAGNSEAEGDQTVPPTPDELEGEVHFVTTAPTLTLLNHHPLLEEFLHEALAKKDYLRQVPFLTWGLGGPGPVLPNVPGRSTQTPRANLPDQDDLPVFSDLTTSLTVPATVPVTMTSTTALVGDKAEARDTERTPEMVNPALPRAKEPGTEAATTTTVSGDDEETTTTTIITTTTITTVQVPGEAPCNWNLTGPEGSLESPEPVSSPYDSLDCTYTISGYPGYGVEIKVLNISLSEGETVAMETFGGAEPVILANESFLMRGQVIRSPTNRVSVQFRSPQPASPGTFHFHFQAYLLSCNFPSRPAYGDVSVTSLHPGGSAHFYCATGYQLQGLPVLTCLNATRPFWSGREPICVAACGGVIRNATIGRIISPGFPGNYSNNLTCHWLLEAPEGQRLHLHFEKVSLAEDDDRLIIRNGKDIAAPPVYDSYEVEYLPIEGLLSTARHFFLELTTDSSGASTGVALHYEAFEQGHCYKPFVMYGNFTTSDATYAVGTTVEFSCDPGYTLEQGSIIIECVDPSDPQWNETEPACRAVCSGEITDSAGVVLSPNWPEAYGKGQDCIWGLHVEEDKRIMLDVQVLHIGKADVLTFYDGDDLTARILGQYTGAHHRFKLYTAMADVTIQFQSDPGSTVFGYQQGFIIHFFEVPRNDTCPELPEIPNGWKTTSHPELIHGTMVNYHCYPGFELVGTDLLMCHWDLTWSGDLPTCERVTSCKDPGDVDHSRRIISSSKFPVGSTVQFVCDKGYVLTGGSLLTCRDRQAGGPKWSNHLPKCTLYEPCHNPGAPEHGVQTPEKRFYQAGATLRFSCATGYVLLGEGSLRCMPGHPSQWNSSPPICKAGESALGPANSVCGPASPREGPNVAIAIFLPVLVVALLIGGIYLYFSKLQGKPSLELPLSGSHPYDHITVESAFDNTTYETGSVSFPGHEGI</sequence>
<dbReference type="Gene3D" id="2.60.120.290">
    <property type="entry name" value="Spermadhesin, CUB domain"/>
    <property type="match status" value="3"/>
</dbReference>
<dbReference type="GO" id="GO:0005886">
    <property type="term" value="C:plasma membrane"/>
    <property type="evidence" value="ECO:0007669"/>
    <property type="project" value="UniProtKB-SubCell"/>
</dbReference>
<reference evidence="12" key="2">
    <citation type="submission" date="2025-09" db="UniProtKB">
        <authorList>
            <consortium name="Ensembl"/>
        </authorList>
    </citation>
    <scope>IDENTIFICATION</scope>
</reference>
<feature type="domain" description="Sushi" evidence="11">
    <location>
        <begin position="732"/>
        <end position="795"/>
    </location>
</feature>
<dbReference type="InterPro" id="IPR035976">
    <property type="entry name" value="Sushi/SCR/CCP_sf"/>
</dbReference>
<dbReference type="SMART" id="SM00032">
    <property type="entry name" value="CCP"/>
    <property type="match status" value="5"/>
</dbReference>
<dbReference type="PANTHER" id="PTHR45656">
    <property type="entry name" value="PROTEIN CBR-CLEC-78"/>
    <property type="match status" value="1"/>
</dbReference>
<feature type="region of interest" description="Disordered" evidence="8">
    <location>
        <begin position="146"/>
        <end position="186"/>
    </location>
</feature>
<keyword evidence="13" id="KW-1185">Reference proteome</keyword>
<dbReference type="PANTHER" id="PTHR45656:SF1">
    <property type="entry name" value="SEIZURE PROTEIN 6 HOMOLOG"/>
    <property type="match status" value="1"/>
</dbReference>
<evidence type="ECO:0000256" key="7">
    <source>
        <dbReference type="PROSITE-ProRule" id="PRU00302"/>
    </source>
</evidence>
<evidence type="ECO:0000256" key="5">
    <source>
        <dbReference type="ARBA" id="ARBA00023157"/>
    </source>
</evidence>
<feature type="domain" description="Sushi" evidence="11">
    <location>
        <begin position="671"/>
        <end position="730"/>
    </location>
</feature>
<evidence type="ECO:0000256" key="4">
    <source>
        <dbReference type="ARBA" id="ARBA00022737"/>
    </source>
</evidence>
<feature type="compositionally biased region" description="Basic and acidic residues" evidence="8">
    <location>
        <begin position="146"/>
        <end position="157"/>
    </location>
</feature>
<dbReference type="Proteomes" id="UP000694404">
    <property type="component" value="Unplaced"/>
</dbReference>
<keyword evidence="3 7" id="KW-0768">Sushi</keyword>
<dbReference type="CDD" id="cd00033">
    <property type="entry name" value="CCP"/>
    <property type="match status" value="5"/>
</dbReference>
<dbReference type="InterPro" id="IPR051277">
    <property type="entry name" value="SEZ6_CSMD_C4BPB_Regulators"/>
</dbReference>
<comment type="subcellular location">
    <subcellularLocation>
        <location evidence="1">Cell membrane</location>
        <topology evidence="1">Single-pass type I membrane protein</topology>
    </subcellularLocation>
</comment>